<dbReference type="PANTHER" id="PTHR31001:SF88">
    <property type="entry name" value="TRANSCRIPTION FACTOR PDR3"/>
    <property type="match status" value="1"/>
</dbReference>
<dbReference type="PANTHER" id="PTHR31001">
    <property type="entry name" value="UNCHARACTERIZED TRANSCRIPTIONAL REGULATORY PROTEIN"/>
    <property type="match status" value="1"/>
</dbReference>
<dbReference type="SMART" id="SM00066">
    <property type="entry name" value="GAL4"/>
    <property type="match status" value="1"/>
</dbReference>
<reference evidence="6" key="1">
    <citation type="submission" date="2021-04" db="EMBL/GenBank/DDBJ databases">
        <title>First draft genome resource for Brassicaceae pathogens Fusarium oxysporum f. sp. raphani and Fusarium oxysporum f. sp. rapae.</title>
        <authorList>
            <person name="Asai S."/>
        </authorList>
    </citation>
    <scope>NUCLEOTIDE SEQUENCE</scope>
    <source>
        <strain evidence="6">Tf1262</strain>
    </source>
</reference>
<dbReference type="GO" id="GO:0003677">
    <property type="term" value="F:DNA binding"/>
    <property type="evidence" value="ECO:0007669"/>
    <property type="project" value="InterPro"/>
</dbReference>
<evidence type="ECO:0000256" key="1">
    <source>
        <dbReference type="ARBA" id="ARBA00004123"/>
    </source>
</evidence>
<dbReference type="CDD" id="cd12148">
    <property type="entry name" value="fungal_TF_MHR"/>
    <property type="match status" value="1"/>
</dbReference>
<proteinExistence type="predicted"/>
<comment type="caution">
    <text evidence="6">The sequence shown here is derived from an EMBL/GenBank/DDBJ whole genome shotgun (WGS) entry which is preliminary data.</text>
</comment>
<dbReference type="PROSITE" id="PS00463">
    <property type="entry name" value="ZN2_CY6_FUNGAL_1"/>
    <property type="match status" value="1"/>
</dbReference>
<dbReference type="InterPro" id="IPR036864">
    <property type="entry name" value="Zn2-C6_fun-type_DNA-bd_sf"/>
</dbReference>
<evidence type="ECO:0000313" key="6">
    <source>
        <dbReference type="EMBL" id="KAG7418579.1"/>
    </source>
</evidence>
<dbReference type="SUPFAM" id="SSF57701">
    <property type="entry name" value="Zn2/Cys6 DNA-binding domain"/>
    <property type="match status" value="1"/>
</dbReference>
<feature type="compositionally biased region" description="Basic and acidic residues" evidence="4">
    <location>
        <begin position="140"/>
        <end position="154"/>
    </location>
</feature>
<dbReference type="AlphaFoldDB" id="A0A8J5TYC3"/>
<accession>A0A8J5TYC3</accession>
<keyword evidence="3" id="KW-0539">Nucleus</keyword>
<evidence type="ECO:0000256" key="4">
    <source>
        <dbReference type="SAM" id="MobiDB-lite"/>
    </source>
</evidence>
<dbReference type="GO" id="GO:0005634">
    <property type="term" value="C:nucleus"/>
    <property type="evidence" value="ECO:0007669"/>
    <property type="project" value="UniProtKB-SubCell"/>
</dbReference>
<evidence type="ECO:0000259" key="5">
    <source>
        <dbReference type="PROSITE" id="PS50048"/>
    </source>
</evidence>
<comment type="subcellular location">
    <subcellularLocation>
        <location evidence="1">Nucleus</location>
    </subcellularLocation>
</comment>
<dbReference type="InterPro" id="IPR050613">
    <property type="entry name" value="Sec_Metabolite_Reg"/>
</dbReference>
<sequence length="760" mass="84505">MEPRGTKRAGNSTSAGSNKRRGPYAIRACLTCRHRKGKCDGRLSCGYCDNRGQACIYDGEHGITTNHGQRATSVSGMRNPDPVFQPQIGSSLPGAAIPKVLNSSGHVIVSNPSSLVYLVADLRAQLNNVESIVQAYAKDVNDTGKDPTHSEPLHQADQAMEGPNAHSSQRQASLDRSDSSSVSRVFCGPTSPDYSMNVVQMTLQKRGYLEPSLHRPALPSFDWDHVSPSTTSQWQPSCQVDDRRQLLLFRSYLTLQDAKEVVSVYSEVVGELHSFVDIKNIQGQLDFWFSRAPSSSLDSTKQQSDYHDLVIFNLMLLIAVNAGMESLRARLAGAVHSVFQRAVNTSITACTSSIKQVTIVLLLLVKGYYYIFQDQPRLALRMCGNAGRILMELGIHNSDVIKHDLASEAQRKEASILMCCVIVFDRQWSAMTGLLPNFAHNTFSLKSTHLSDSPYTMATYRLVLISDKFNEPIALAAMGSSHQDDDAVELMVFQIQQWQKKFVGDRELSDMKTWLAQPSSMPPPWVLLLIFRAVSIRSLLFRPYFFPGSRVERSKQHISPATELLSHSIEALSKLDSTTGIYRKQRPYYQHILASICSLVFLLTGYVEDHRPALCSHLPPDFDYKIRRCLQTASNLTGKYASISAAAHRLWKRTLEVHHFLETYCTKPMGVSLEWNSTSTIENDSRSTNTVATPKQAPMPLPVVQDEVAITPGNTCEADTYLIGANLGLEPPIEIGNCLSQDFQALLLPAWPSTDSYLFH</sequence>
<dbReference type="Gene3D" id="4.10.240.10">
    <property type="entry name" value="Zn(2)-C6 fungal-type DNA-binding domain"/>
    <property type="match status" value="1"/>
</dbReference>
<dbReference type="PROSITE" id="PS50048">
    <property type="entry name" value="ZN2_CY6_FUNGAL_2"/>
    <property type="match status" value="1"/>
</dbReference>
<protein>
    <recommendedName>
        <fullName evidence="5">Zn(2)-C6 fungal-type domain-containing protein</fullName>
    </recommendedName>
</protein>
<evidence type="ECO:0000256" key="3">
    <source>
        <dbReference type="ARBA" id="ARBA00023242"/>
    </source>
</evidence>
<evidence type="ECO:0000256" key="2">
    <source>
        <dbReference type="ARBA" id="ARBA00022723"/>
    </source>
</evidence>
<dbReference type="GO" id="GO:0008270">
    <property type="term" value="F:zinc ion binding"/>
    <property type="evidence" value="ECO:0007669"/>
    <property type="project" value="InterPro"/>
</dbReference>
<dbReference type="InterPro" id="IPR001138">
    <property type="entry name" value="Zn2Cys6_DnaBD"/>
</dbReference>
<dbReference type="GO" id="GO:0000981">
    <property type="term" value="F:DNA-binding transcription factor activity, RNA polymerase II-specific"/>
    <property type="evidence" value="ECO:0007669"/>
    <property type="project" value="InterPro"/>
</dbReference>
<dbReference type="CDD" id="cd00067">
    <property type="entry name" value="GAL4"/>
    <property type="match status" value="1"/>
</dbReference>
<feature type="domain" description="Zn(2)-C6 fungal-type" evidence="5">
    <location>
        <begin position="28"/>
        <end position="57"/>
    </location>
</feature>
<organism evidence="6 7">
    <name type="scientific">Fusarium oxysporum f. sp. raphani</name>
    <dbReference type="NCBI Taxonomy" id="96318"/>
    <lineage>
        <taxon>Eukaryota</taxon>
        <taxon>Fungi</taxon>
        <taxon>Dikarya</taxon>
        <taxon>Ascomycota</taxon>
        <taxon>Pezizomycotina</taxon>
        <taxon>Sordariomycetes</taxon>
        <taxon>Hypocreomycetidae</taxon>
        <taxon>Hypocreales</taxon>
        <taxon>Nectriaceae</taxon>
        <taxon>Fusarium</taxon>
        <taxon>Fusarium oxysporum species complex</taxon>
    </lineage>
</organism>
<evidence type="ECO:0000313" key="7">
    <source>
        <dbReference type="Proteomes" id="UP000693942"/>
    </source>
</evidence>
<dbReference type="EMBL" id="JAELUR010000019">
    <property type="protein sequence ID" value="KAG7418579.1"/>
    <property type="molecule type" value="Genomic_DNA"/>
</dbReference>
<dbReference type="GO" id="GO:0006351">
    <property type="term" value="P:DNA-templated transcription"/>
    <property type="evidence" value="ECO:0007669"/>
    <property type="project" value="InterPro"/>
</dbReference>
<dbReference type="Pfam" id="PF04082">
    <property type="entry name" value="Fungal_trans"/>
    <property type="match status" value="1"/>
</dbReference>
<dbReference type="Pfam" id="PF00172">
    <property type="entry name" value="Zn_clus"/>
    <property type="match status" value="1"/>
</dbReference>
<keyword evidence="2" id="KW-0479">Metal-binding</keyword>
<feature type="region of interest" description="Disordered" evidence="4">
    <location>
        <begin position="140"/>
        <end position="185"/>
    </location>
</feature>
<dbReference type="Proteomes" id="UP000693942">
    <property type="component" value="Unassembled WGS sequence"/>
</dbReference>
<gene>
    <name evidence="6" type="ORF">Forpi1262_v016581</name>
</gene>
<name>A0A8J5TYC3_FUSOX</name>
<dbReference type="InterPro" id="IPR007219">
    <property type="entry name" value="XnlR_reg_dom"/>
</dbReference>